<protein>
    <submittedName>
        <fullName evidence="4">PleD family two-component system response regulator</fullName>
    </submittedName>
</protein>
<dbReference type="GO" id="GO:0000160">
    <property type="term" value="P:phosphorelay signal transduction system"/>
    <property type="evidence" value="ECO:0007669"/>
    <property type="project" value="InterPro"/>
</dbReference>
<dbReference type="PROSITE" id="PS50110">
    <property type="entry name" value="RESPONSE_REGULATORY"/>
    <property type="match status" value="1"/>
</dbReference>
<dbReference type="InterPro" id="IPR043128">
    <property type="entry name" value="Rev_trsase/Diguanyl_cyclase"/>
</dbReference>
<dbReference type="PROSITE" id="PS50887">
    <property type="entry name" value="GGDEF"/>
    <property type="match status" value="1"/>
</dbReference>
<dbReference type="SMART" id="SM00267">
    <property type="entry name" value="GGDEF"/>
    <property type="match status" value="1"/>
</dbReference>
<proteinExistence type="predicted"/>
<dbReference type="InterPro" id="IPR000160">
    <property type="entry name" value="GGDEF_dom"/>
</dbReference>
<evidence type="ECO:0000313" key="5">
    <source>
        <dbReference type="Proteomes" id="UP001152872"/>
    </source>
</evidence>
<dbReference type="RefSeq" id="WP_009626942.1">
    <property type="nucleotide sequence ID" value="NZ_VBTY01000067.1"/>
</dbReference>
<gene>
    <name evidence="4" type="ORF">FEV09_09785</name>
</gene>
<dbReference type="InterPro" id="IPR029787">
    <property type="entry name" value="Nucleotide_cyclase"/>
</dbReference>
<comment type="caution">
    <text evidence="4">The sequence shown here is derived from an EMBL/GenBank/DDBJ whole genome shotgun (WGS) entry which is preliminary data.</text>
</comment>
<feature type="domain" description="Response regulatory" evidence="2">
    <location>
        <begin position="38"/>
        <end position="154"/>
    </location>
</feature>
<dbReference type="Gene3D" id="3.40.50.2300">
    <property type="match status" value="1"/>
</dbReference>
<dbReference type="Proteomes" id="UP001152872">
    <property type="component" value="Unassembled WGS sequence"/>
</dbReference>
<dbReference type="AlphaFoldDB" id="A0A9X4MBT2"/>
<dbReference type="InterPro" id="IPR011006">
    <property type="entry name" value="CheY-like_superfamily"/>
</dbReference>
<dbReference type="PANTHER" id="PTHR45138">
    <property type="entry name" value="REGULATORY COMPONENTS OF SENSORY TRANSDUCTION SYSTEM"/>
    <property type="match status" value="1"/>
</dbReference>
<evidence type="ECO:0000259" key="2">
    <source>
        <dbReference type="PROSITE" id="PS50110"/>
    </source>
</evidence>
<accession>A0A9X4MBT2</accession>
<evidence type="ECO:0000313" key="4">
    <source>
        <dbReference type="EMBL" id="MDG3494846.1"/>
    </source>
</evidence>
<dbReference type="GO" id="GO:0043709">
    <property type="term" value="P:cell adhesion involved in single-species biofilm formation"/>
    <property type="evidence" value="ECO:0007669"/>
    <property type="project" value="TreeGrafter"/>
</dbReference>
<dbReference type="Pfam" id="PF00990">
    <property type="entry name" value="GGDEF"/>
    <property type="match status" value="1"/>
</dbReference>
<feature type="domain" description="GGDEF" evidence="3">
    <location>
        <begin position="211"/>
        <end position="348"/>
    </location>
</feature>
<dbReference type="SUPFAM" id="SSF55073">
    <property type="entry name" value="Nucleotide cyclase"/>
    <property type="match status" value="1"/>
</dbReference>
<evidence type="ECO:0000259" key="3">
    <source>
        <dbReference type="PROSITE" id="PS50887"/>
    </source>
</evidence>
<sequence>MLISLSNYVMAIDDISDRNKHPSQELNILDLSPSKPALILIVDDDLFMRKILVRYLERENYQVVEASDGMEALRIYQECHPDMILLDAMMPILDGFECCSQLQKLPHGDHTPVLIITALEDRESVDRAYEVGASDYVTKPIHWAVLRQRVRRLLDQANLRQQLEAANQQLAIVVQELRRLVSIDGLTQVANRRCLDEYLEQECRRSHREQLPISLVLCDIDFFKNYNDNYGHQEGDRCLQEVAQAISKSTNRPADLVARYGGEEFAIILPNTDADGGMNVAIRANEIVRSMQLPHAYSKVADHVTISCGVATLFPSQDFQVVHLLKAADRALYLAKAEGRNCVRQNIYLPDEA</sequence>
<dbReference type="SMART" id="SM00448">
    <property type="entry name" value="REC"/>
    <property type="match status" value="1"/>
</dbReference>
<dbReference type="GO" id="GO:1902201">
    <property type="term" value="P:negative regulation of bacterial-type flagellum-dependent cell motility"/>
    <property type="evidence" value="ECO:0007669"/>
    <property type="project" value="TreeGrafter"/>
</dbReference>
<feature type="modified residue" description="4-aspartylphosphate" evidence="1">
    <location>
        <position position="87"/>
    </location>
</feature>
<dbReference type="GO" id="GO:0005886">
    <property type="term" value="C:plasma membrane"/>
    <property type="evidence" value="ECO:0007669"/>
    <property type="project" value="TreeGrafter"/>
</dbReference>
<organism evidence="4 5">
    <name type="scientific">Pseudanabaena catenata USMAC16</name>
    <dbReference type="NCBI Taxonomy" id="1855837"/>
    <lineage>
        <taxon>Bacteria</taxon>
        <taxon>Bacillati</taxon>
        <taxon>Cyanobacteriota</taxon>
        <taxon>Cyanophyceae</taxon>
        <taxon>Pseudanabaenales</taxon>
        <taxon>Pseudanabaenaceae</taxon>
        <taxon>Pseudanabaena</taxon>
    </lineage>
</organism>
<dbReference type="SUPFAM" id="SSF52172">
    <property type="entry name" value="CheY-like"/>
    <property type="match status" value="1"/>
</dbReference>
<keyword evidence="1" id="KW-0597">Phosphoprotein</keyword>
<dbReference type="PANTHER" id="PTHR45138:SF9">
    <property type="entry name" value="DIGUANYLATE CYCLASE DGCM-RELATED"/>
    <property type="match status" value="1"/>
</dbReference>
<dbReference type="Gene3D" id="3.30.70.270">
    <property type="match status" value="1"/>
</dbReference>
<dbReference type="EMBL" id="VBTY01000067">
    <property type="protein sequence ID" value="MDG3494846.1"/>
    <property type="molecule type" value="Genomic_DNA"/>
</dbReference>
<dbReference type="CDD" id="cd01949">
    <property type="entry name" value="GGDEF"/>
    <property type="match status" value="1"/>
</dbReference>
<evidence type="ECO:0000256" key="1">
    <source>
        <dbReference type="PROSITE-ProRule" id="PRU00169"/>
    </source>
</evidence>
<dbReference type="GO" id="GO:0052621">
    <property type="term" value="F:diguanylate cyclase activity"/>
    <property type="evidence" value="ECO:0007669"/>
    <property type="project" value="TreeGrafter"/>
</dbReference>
<reference evidence="4" key="1">
    <citation type="submission" date="2019-05" db="EMBL/GenBank/DDBJ databases">
        <title>Whole genome sequencing of Pseudanabaena catenata USMAC16.</title>
        <authorList>
            <person name="Khan Z."/>
            <person name="Omar W.M."/>
            <person name="Convey P."/>
            <person name="Merican F."/>
            <person name="Najimudin N."/>
        </authorList>
    </citation>
    <scope>NUCLEOTIDE SEQUENCE</scope>
    <source>
        <strain evidence="4">USMAC16</strain>
    </source>
</reference>
<keyword evidence="5" id="KW-1185">Reference proteome</keyword>
<dbReference type="NCBIfam" id="TIGR00254">
    <property type="entry name" value="GGDEF"/>
    <property type="match status" value="1"/>
</dbReference>
<dbReference type="InterPro" id="IPR050469">
    <property type="entry name" value="Diguanylate_Cyclase"/>
</dbReference>
<dbReference type="InterPro" id="IPR001789">
    <property type="entry name" value="Sig_transdc_resp-reg_receiver"/>
</dbReference>
<dbReference type="FunFam" id="3.30.70.270:FF:000001">
    <property type="entry name" value="Diguanylate cyclase domain protein"/>
    <property type="match status" value="1"/>
</dbReference>
<name>A0A9X4MBT2_9CYAN</name>
<dbReference type="Pfam" id="PF00072">
    <property type="entry name" value="Response_reg"/>
    <property type="match status" value="1"/>
</dbReference>